<evidence type="ECO:0000256" key="3">
    <source>
        <dbReference type="ARBA" id="ARBA00009759"/>
    </source>
</evidence>
<dbReference type="InterPro" id="IPR000760">
    <property type="entry name" value="Inositol_monophosphatase-like"/>
</dbReference>
<comment type="catalytic activity">
    <reaction evidence="1 8">
        <text>a myo-inositol phosphate + H2O = myo-inositol + phosphate</text>
        <dbReference type="Rhea" id="RHEA:24056"/>
        <dbReference type="ChEBI" id="CHEBI:15377"/>
        <dbReference type="ChEBI" id="CHEBI:17268"/>
        <dbReference type="ChEBI" id="CHEBI:43474"/>
        <dbReference type="ChEBI" id="CHEBI:84139"/>
        <dbReference type="EC" id="3.1.3.25"/>
    </reaction>
</comment>
<comment type="caution">
    <text evidence="9">The sequence shown here is derived from an EMBL/GenBank/DDBJ whole genome shotgun (WGS) entry which is preliminary data.</text>
</comment>
<evidence type="ECO:0000313" key="10">
    <source>
        <dbReference type="Proteomes" id="UP000621436"/>
    </source>
</evidence>
<keyword evidence="6 7" id="KW-0460">Magnesium</keyword>
<feature type="binding site" evidence="7">
    <location>
        <position position="82"/>
    </location>
    <ligand>
        <name>Mg(2+)</name>
        <dbReference type="ChEBI" id="CHEBI:18420"/>
        <label>1</label>
        <note>catalytic</note>
    </ligand>
</feature>
<evidence type="ECO:0000256" key="8">
    <source>
        <dbReference type="RuleBase" id="RU364068"/>
    </source>
</evidence>
<dbReference type="PANTHER" id="PTHR20854">
    <property type="entry name" value="INOSITOL MONOPHOSPHATASE"/>
    <property type="match status" value="1"/>
</dbReference>
<dbReference type="GO" id="GO:0006020">
    <property type="term" value="P:inositol metabolic process"/>
    <property type="evidence" value="ECO:0007669"/>
    <property type="project" value="TreeGrafter"/>
</dbReference>
<evidence type="ECO:0000256" key="5">
    <source>
        <dbReference type="ARBA" id="ARBA00022801"/>
    </source>
</evidence>
<dbReference type="InterPro" id="IPR033942">
    <property type="entry name" value="IMPase"/>
</dbReference>
<dbReference type="Gene3D" id="3.40.190.80">
    <property type="match status" value="1"/>
</dbReference>
<sequence length="253" mass="28705">MLKEMESWARKAGRLQMDNFQKNIEIDSKDRKIDLVTEVDKKSEKILVDKISTAYPDHSIMAEEGSNKSNDSRYCWIIDPLDGTVNYVHGFPIFAISLALYKDDQPEYGLVYLPYFDDFYVAQRGQGSYYNGKRIHVDEDYTVKDGIIATGFPYSHQESNESLELFNKILPEAGGIRRTGAAAYDLCQVASGVFSGFWEIELNLWDIAAGILLIEEAGGVITDFKGKTLRMDSEQVVAGNKQVNYRLREILNK</sequence>
<feature type="binding site" evidence="7">
    <location>
        <position position="206"/>
    </location>
    <ligand>
        <name>Mg(2+)</name>
        <dbReference type="ChEBI" id="CHEBI:18420"/>
        <label>1</label>
        <note>catalytic</note>
    </ligand>
</feature>
<comment type="cofactor">
    <cofactor evidence="2 7 8">
        <name>Mg(2+)</name>
        <dbReference type="ChEBI" id="CHEBI:18420"/>
    </cofactor>
</comment>
<name>A0A931F7V6_9FIRM</name>
<protein>
    <recommendedName>
        <fullName evidence="8">Inositol-1-monophosphatase</fullName>
        <ecNumber evidence="8">3.1.3.25</ecNumber>
    </recommendedName>
</protein>
<dbReference type="Gene3D" id="3.30.540.10">
    <property type="entry name" value="Fructose-1,6-Bisphosphatase, subunit A, domain 1"/>
    <property type="match status" value="1"/>
</dbReference>
<comment type="similarity">
    <text evidence="3 8">Belongs to the inositol monophosphatase superfamily.</text>
</comment>
<accession>A0A931F7V6</accession>
<dbReference type="InterPro" id="IPR020550">
    <property type="entry name" value="Inositol_monophosphatase_CS"/>
</dbReference>
<dbReference type="PROSITE" id="PS00630">
    <property type="entry name" value="IMP_2"/>
    <property type="match status" value="1"/>
</dbReference>
<dbReference type="SUPFAM" id="SSF56655">
    <property type="entry name" value="Carbohydrate phosphatase"/>
    <property type="match status" value="1"/>
</dbReference>
<dbReference type="GO" id="GO:0046872">
    <property type="term" value="F:metal ion binding"/>
    <property type="evidence" value="ECO:0007669"/>
    <property type="project" value="UniProtKB-KW"/>
</dbReference>
<dbReference type="AlphaFoldDB" id="A0A931F7V6"/>
<evidence type="ECO:0000256" key="7">
    <source>
        <dbReference type="PIRSR" id="PIRSR600760-2"/>
    </source>
</evidence>
<dbReference type="EC" id="3.1.3.25" evidence="8"/>
<evidence type="ECO:0000256" key="4">
    <source>
        <dbReference type="ARBA" id="ARBA00022723"/>
    </source>
</evidence>
<dbReference type="InterPro" id="IPR020583">
    <property type="entry name" value="Inositol_monoP_metal-BS"/>
</dbReference>
<keyword evidence="5 8" id="KW-0378">Hydrolase</keyword>
<feature type="binding site" evidence="7">
    <location>
        <position position="81"/>
    </location>
    <ligand>
        <name>Mg(2+)</name>
        <dbReference type="ChEBI" id="CHEBI:18420"/>
        <label>1</label>
        <note>catalytic</note>
    </ligand>
</feature>
<dbReference type="EMBL" id="JADPIE010000004">
    <property type="protein sequence ID" value="MBF8437081.1"/>
    <property type="molecule type" value="Genomic_DNA"/>
</dbReference>
<dbReference type="FunFam" id="3.30.540.10:FF:000003">
    <property type="entry name" value="Inositol-1-monophosphatase"/>
    <property type="match status" value="1"/>
</dbReference>
<feature type="binding site" evidence="7">
    <location>
        <position position="79"/>
    </location>
    <ligand>
        <name>Mg(2+)</name>
        <dbReference type="ChEBI" id="CHEBI:18420"/>
        <label>1</label>
        <note>catalytic</note>
    </ligand>
</feature>
<dbReference type="CDD" id="cd01639">
    <property type="entry name" value="IMPase"/>
    <property type="match status" value="1"/>
</dbReference>
<dbReference type="GO" id="GO:0046854">
    <property type="term" value="P:phosphatidylinositol phosphate biosynthetic process"/>
    <property type="evidence" value="ECO:0007669"/>
    <property type="project" value="InterPro"/>
</dbReference>
<dbReference type="RefSeq" id="WP_270454016.1">
    <property type="nucleotide sequence ID" value="NZ_JADPIE010000004.1"/>
</dbReference>
<dbReference type="Proteomes" id="UP000621436">
    <property type="component" value="Unassembled WGS sequence"/>
</dbReference>
<evidence type="ECO:0000256" key="2">
    <source>
        <dbReference type="ARBA" id="ARBA00001946"/>
    </source>
</evidence>
<reference evidence="9" key="1">
    <citation type="submission" date="2020-11" db="EMBL/GenBank/DDBJ databases">
        <title>Halonatronomonas betainensis gen. nov., sp. nov. a novel haloalkaliphilic representative of the family Halanaerobiacae capable of betaine degradation.</title>
        <authorList>
            <person name="Boltyanskaya Y."/>
            <person name="Kevbrin V."/>
            <person name="Detkova E."/>
            <person name="Grouzdev D.S."/>
            <person name="Koziaeva V."/>
            <person name="Zhilina T."/>
        </authorList>
    </citation>
    <scope>NUCLEOTIDE SEQUENCE</scope>
    <source>
        <strain evidence="9">Z-7014</strain>
    </source>
</reference>
<evidence type="ECO:0000256" key="6">
    <source>
        <dbReference type="ARBA" id="ARBA00022842"/>
    </source>
</evidence>
<evidence type="ECO:0000313" key="9">
    <source>
        <dbReference type="EMBL" id="MBF8437081.1"/>
    </source>
</evidence>
<organism evidence="9 10">
    <name type="scientific">Halonatronomonas betaini</name>
    <dbReference type="NCBI Taxonomy" id="2778430"/>
    <lineage>
        <taxon>Bacteria</taxon>
        <taxon>Bacillati</taxon>
        <taxon>Bacillota</taxon>
        <taxon>Clostridia</taxon>
        <taxon>Halanaerobiales</taxon>
        <taxon>Halarsenatibacteraceae</taxon>
        <taxon>Halonatronomonas</taxon>
    </lineage>
</organism>
<keyword evidence="4 7" id="KW-0479">Metal-binding</keyword>
<dbReference type="GO" id="GO:0007165">
    <property type="term" value="P:signal transduction"/>
    <property type="evidence" value="ECO:0007669"/>
    <property type="project" value="TreeGrafter"/>
</dbReference>
<dbReference type="PANTHER" id="PTHR20854:SF4">
    <property type="entry name" value="INOSITOL-1-MONOPHOSPHATASE-RELATED"/>
    <property type="match status" value="1"/>
</dbReference>
<gene>
    <name evidence="9" type="ORF">I0Q91_08330</name>
</gene>
<proteinExistence type="inferred from homology"/>
<dbReference type="PRINTS" id="PR00377">
    <property type="entry name" value="IMPHPHTASES"/>
</dbReference>
<evidence type="ECO:0000256" key="1">
    <source>
        <dbReference type="ARBA" id="ARBA00001033"/>
    </source>
</evidence>
<dbReference type="GO" id="GO:0008934">
    <property type="term" value="F:inositol monophosphate 1-phosphatase activity"/>
    <property type="evidence" value="ECO:0007669"/>
    <property type="project" value="InterPro"/>
</dbReference>
<dbReference type="Pfam" id="PF00459">
    <property type="entry name" value="Inositol_P"/>
    <property type="match status" value="1"/>
</dbReference>
<dbReference type="PROSITE" id="PS00629">
    <property type="entry name" value="IMP_1"/>
    <property type="match status" value="1"/>
</dbReference>
<feature type="binding site" evidence="7">
    <location>
        <position position="63"/>
    </location>
    <ligand>
        <name>Mg(2+)</name>
        <dbReference type="ChEBI" id="CHEBI:18420"/>
        <label>1</label>
        <note>catalytic</note>
    </ligand>
</feature>
<keyword evidence="10" id="KW-1185">Reference proteome</keyword>